<accession>A0AAV3R4V0</accession>
<keyword evidence="2" id="KW-1185">Reference proteome</keyword>
<comment type="caution">
    <text evidence="1">The sequence shown here is derived from an EMBL/GenBank/DDBJ whole genome shotgun (WGS) entry which is preliminary data.</text>
</comment>
<dbReference type="Proteomes" id="UP001454036">
    <property type="component" value="Unassembled WGS sequence"/>
</dbReference>
<sequence>MEGEIRNLLKCNLTDDECWPVYLEEENLAEGIVECGSSVYAKVLSLKDGFILANYWWGSSENKKKIQYQGTLARIYMAWYFRHGTT</sequence>
<reference evidence="1 2" key="1">
    <citation type="submission" date="2024-01" db="EMBL/GenBank/DDBJ databases">
        <title>The complete chloroplast genome sequence of Lithospermum erythrorhizon: insights into the phylogenetic relationship among Boraginaceae species and the maternal lineages of purple gromwells.</title>
        <authorList>
            <person name="Okada T."/>
            <person name="Watanabe K."/>
        </authorList>
    </citation>
    <scope>NUCLEOTIDE SEQUENCE [LARGE SCALE GENOMIC DNA]</scope>
</reference>
<protein>
    <submittedName>
        <fullName evidence="1">Uncharacterized protein</fullName>
    </submittedName>
</protein>
<dbReference type="EMBL" id="BAABME010007161">
    <property type="protein sequence ID" value="GAA0170256.1"/>
    <property type="molecule type" value="Genomic_DNA"/>
</dbReference>
<name>A0AAV3R4V0_LITER</name>
<proteinExistence type="predicted"/>
<organism evidence="1 2">
    <name type="scientific">Lithospermum erythrorhizon</name>
    <name type="common">Purple gromwell</name>
    <name type="synonym">Lithospermum officinale var. erythrorhizon</name>
    <dbReference type="NCBI Taxonomy" id="34254"/>
    <lineage>
        <taxon>Eukaryota</taxon>
        <taxon>Viridiplantae</taxon>
        <taxon>Streptophyta</taxon>
        <taxon>Embryophyta</taxon>
        <taxon>Tracheophyta</taxon>
        <taxon>Spermatophyta</taxon>
        <taxon>Magnoliopsida</taxon>
        <taxon>eudicotyledons</taxon>
        <taxon>Gunneridae</taxon>
        <taxon>Pentapetalae</taxon>
        <taxon>asterids</taxon>
        <taxon>lamiids</taxon>
        <taxon>Boraginales</taxon>
        <taxon>Boraginaceae</taxon>
        <taxon>Boraginoideae</taxon>
        <taxon>Lithospermeae</taxon>
        <taxon>Lithospermum</taxon>
    </lineage>
</organism>
<evidence type="ECO:0000313" key="2">
    <source>
        <dbReference type="Proteomes" id="UP001454036"/>
    </source>
</evidence>
<evidence type="ECO:0000313" key="1">
    <source>
        <dbReference type="EMBL" id="GAA0170256.1"/>
    </source>
</evidence>
<dbReference type="AlphaFoldDB" id="A0AAV3R4V0"/>
<gene>
    <name evidence="1" type="ORF">LIER_24557</name>
</gene>